<protein>
    <submittedName>
        <fullName evidence="1">N-methylglutamate dehydrogenase subunit B</fullName>
    </submittedName>
</protein>
<dbReference type="Gene3D" id="3.30.2270.10">
    <property type="entry name" value="Folate-binding superfamily"/>
    <property type="match status" value="1"/>
</dbReference>
<evidence type="ECO:0000313" key="2">
    <source>
        <dbReference type="Proteomes" id="UP000294547"/>
    </source>
</evidence>
<comment type="caution">
    <text evidence="1">The sequence shown here is derived from an EMBL/GenBank/DDBJ whole genome shotgun (WGS) entry which is preliminary data.</text>
</comment>
<dbReference type="Pfam" id="PF04267">
    <property type="entry name" value="SoxD"/>
    <property type="match status" value="1"/>
</dbReference>
<organism evidence="1 2">
    <name type="scientific">Oharaeibacter diazotrophicus</name>
    <dbReference type="NCBI Taxonomy" id="1920512"/>
    <lineage>
        <taxon>Bacteria</taxon>
        <taxon>Pseudomonadati</taxon>
        <taxon>Pseudomonadota</taxon>
        <taxon>Alphaproteobacteria</taxon>
        <taxon>Hyphomicrobiales</taxon>
        <taxon>Pleomorphomonadaceae</taxon>
        <taxon>Oharaeibacter</taxon>
    </lineage>
</organism>
<dbReference type="AlphaFoldDB" id="A0A4R6R7E3"/>
<evidence type="ECO:0000313" key="1">
    <source>
        <dbReference type="EMBL" id="TDP81901.1"/>
    </source>
</evidence>
<dbReference type="GO" id="GO:0046653">
    <property type="term" value="P:tetrahydrofolate metabolic process"/>
    <property type="evidence" value="ECO:0007669"/>
    <property type="project" value="InterPro"/>
</dbReference>
<dbReference type="GO" id="GO:0008115">
    <property type="term" value="F:sarcosine oxidase activity"/>
    <property type="evidence" value="ECO:0007669"/>
    <property type="project" value="InterPro"/>
</dbReference>
<name>A0A4R6R7E3_9HYPH</name>
<keyword evidence="2" id="KW-1185">Reference proteome</keyword>
<reference evidence="1 2" key="1">
    <citation type="submission" date="2019-03" db="EMBL/GenBank/DDBJ databases">
        <title>Genomic Encyclopedia of Type Strains, Phase IV (KMG-IV): sequencing the most valuable type-strain genomes for metagenomic binning, comparative biology and taxonomic classification.</title>
        <authorList>
            <person name="Goeker M."/>
        </authorList>
    </citation>
    <scope>NUCLEOTIDE SEQUENCE [LARGE SCALE GENOMIC DNA]</scope>
    <source>
        <strain evidence="1 2">DSM 102969</strain>
    </source>
</reference>
<sequence>MASLIRCPHCGPRPREEFTVRGAVVARPAPDAPDAVWYDAVYLRDNPEGPLDEHWHHAAGCRRWLVVTRDTLTHETLAVVDAAAARGGRP</sequence>
<dbReference type="InterPro" id="IPR038561">
    <property type="entry name" value="SoxD_sf"/>
</dbReference>
<dbReference type="OrthoDB" id="5420070at2"/>
<dbReference type="RefSeq" id="WP_126540489.1">
    <property type="nucleotide sequence ID" value="NZ_BSPM01000002.1"/>
</dbReference>
<dbReference type="Proteomes" id="UP000294547">
    <property type="component" value="Unassembled WGS sequence"/>
</dbReference>
<dbReference type="EMBL" id="SNXY01000011">
    <property type="protein sequence ID" value="TDP81901.1"/>
    <property type="molecule type" value="Genomic_DNA"/>
</dbReference>
<accession>A0A4R6R7E3</accession>
<proteinExistence type="predicted"/>
<dbReference type="InterPro" id="IPR006279">
    <property type="entry name" value="SoxD"/>
</dbReference>
<gene>
    <name evidence="1" type="ORF">EDD54_4161</name>
</gene>